<name>A0A495JQ41_9ACTN</name>
<dbReference type="InterPro" id="IPR012338">
    <property type="entry name" value="Beta-lactam/transpept-like"/>
</dbReference>
<evidence type="ECO:0008006" key="3">
    <source>
        <dbReference type="Google" id="ProtNLM"/>
    </source>
</evidence>
<organism evidence="1 2">
    <name type="scientific">Micromonospora pisi</name>
    <dbReference type="NCBI Taxonomy" id="589240"/>
    <lineage>
        <taxon>Bacteria</taxon>
        <taxon>Bacillati</taxon>
        <taxon>Actinomycetota</taxon>
        <taxon>Actinomycetes</taxon>
        <taxon>Micromonosporales</taxon>
        <taxon>Micromonosporaceae</taxon>
        <taxon>Micromonospora</taxon>
    </lineage>
</organism>
<dbReference type="EMBL" id="RBKT01000001">
    <property type="protein sequence ID" value="RKR91117.1"/>
    <property type="molecule type" value="Genomic_DNA"/>
</dbReference>
<dbReference type="Proteomes" id="UP000277671">
    <property type="component" value="Unassembled WGS sequence"/>
</dbReference>
<dbReference type="Gene3D" id="3.40.710.10">
    <property type="entry name" value="DD-peptidase/beta-lactamase superfamily"/>
    <property type="match status" value="1"/>
</dbReference>
<proteinExistence type="predicted"/>
<accession>A0A495JQ41</accession>
<sequence length="257" mass="28069">MTAAALASVLLVTGVVVGLPRWRAADQLTQVDPGWSAWALLDRKTLAVTGSSNAASPNRVELMVAVWIAADDLRRLAERGFQPNAAELAALSSVLRYGDDQATQTFYRRNGEDQIIQRLIDLCGLVETVIRPGWWSLTEMSSNDAVRMGTCIADGRAAGPRWTKWVLDEMRQVPREERFGIVATLPADQQGAVAMTNGWTLHVNEGLWVVNCLAIADNWILAVQTRYPQRIGDLGYGAKTCADIARQVLPRILGGAS</sequence>
<comment type="caution">
    <text evidence="1">The sequence shown here is derived from an EMBL/GenBank/DDBJ whole genome shotgun (WGS) entry which is preliminary data.</text>
</comment>
<evidence type="ECO:0000313" key="1">
    <source>
        <dbReference type="EMBL" id="RKR91117.1"/>
    </source>
</evidence>
<reference evidence="1 2" key="1">
    <citation type="submission" date="2018-10" db="EMBL/GenBank/DDBJ databases">
        <title>Sequencing the genomes of 1000 actinobacteria strains.</title>
        <authorList>
            <person name="Klenk H.-P."/>
        </authorList>
    </citation>
    <scope>NUCLEOTIDE SEQUENCE [LARGE SCALE GENOMIC DNA]</scope>
    <source>
        <strain evidence="1 2">DSM 45175</strain>
    </source>
</reference>
<protein>
    <recommendedName>
        <fullName evidence="3">Beta-lactamase family protein</fullName>
    </recommendedName>
</protein>
<gene>
    <name evidence="1" type="ORF">BDK92_5506</name>
</gene>
<keyword evidence="2" id="KW-1185">Reference proteome</keyword>
<evidence type="ECO:0000313" key="2">
    <source>
        <dbReference type="Proteomes" id="UP000277671"/>
    </source>
</evidence>
<dbReference type="AlphaFoldDB" id="A0A495JQ41"/>